<dbReference type="EMBL" id="UZAH01043041">
    <property type="protein sequence ID" value="VDP62725.1"/>
    <property type="molecule type" value="Genomic_DNA"/>
</dbReference>
<keyword evidence="3" id="KW-1185">Reference proteome</keyword>
<feature type="domain" description="C2H2-type" evidence="1">
    <location>
        <begin position="12"/>
        <end position="33"/>
    </location>
</feature>
<name>A0A183GXA2_HELPZ</name>
<dbReference type="WBParaSite" id="HPBE_0002732201-mRNA-1">
    <property type="protein sequence ID" value="HPBE_0002732201-mRNA-1"/>
    <property type="gene ID" value="HPBE_0002732201"/>
</dbReference>
<gene>
    <name evidence="2" type="ORF">HPBE_LOCUS27321</name>
</gene>
<reference evidence="4" key="2">
    <citation type="submission" date="2019-09" db="UniProtKB">
        <authorList>
            <consortium name="WormBaseParasite"/>
        </authorList>
    </citation>
    <scope>IDENTIFICATION</scope>
</reference>
<dbReference type="PROSITE" id="PS00028">
    <property type="entry name" value="ZINC_FINGER_C2H2_1"/>
    <property type="match status" value="1"/>
</dbReference>
<dbReference type="InterPro" id="IPR013087">
    <property type="entry name" value="Znf_C2H2_type"/>
</dbReference>
<evidence type="ECO:0000313" key="2">
    <source>
        <dbReference type="EMBL" id="VDP62725.1"/>
    </source>
</evidence>
<dbReference type="AlphaFoldDB" id="A0A183GXA2"/>
<dbReference type="Proteomes" id="UP000050761">
    <property type="component" value="Unassembled WGS sequence"/>
</dbReference>
<accession>A0A183GXA2</accession>
<reference evidence="2 3" key="1">
    <citation type="submission" date="2018-11" db="EMBL/GenBank/DDBJ databases">
        <authorList>
            <consortium name="Pathogen Informatics"/>
        </authorList>
    </citation>
    <scope>NUCLEOTIDE SEQUENCE [LARGE SCALE GENOMIC DNA]</scope>
</reference>
<evidence type="ECO:0000259" key="1">
    <source>
        <dbReference type="PROSITE" id="PS00028"/>
    </source>
</evidence>
<evidence type="ECO:0000313" key="4">
    <source>
        <dbReference type="WBParaSite" id="HPBE_0002732201-mRNA-1"/>
    </source>
</evidence>
<protein>
    <submittedName>
        <fullName evidence="4">C2H2-type domain-containing protein</fullName>
    </submittedName>
</protein>
<accession>A0A3P8G6P8</accession>
<sequence length="75" mass="8798">MVTLRSKNFMNCPLCGIQLADYVDFVEHCSDIHDDHDSEDIHGDQENVYKGYTIVEEQFENKDEYEVAFEQFSSK</sequence>
<proteinExistence type="predicted"/>
<evidence type="ECO:0000313" key="3">
    <source>
        <dbReference type="Proteomes" id="UP000050761"/>
    </source>
</evidence>
<organism evidence="3 4">
    <name type="scientific">Heligmosomoides polygyrus</name>
    <name type="common">Parasitic roundworm</name>
    <dbReference type="NCBI Taxonomy" id="6339"/>
    <lineage>
        <taxon>Eukaryota</taxon>
        <taxon>Metazoa</taxon>
        <taxon>Ecdysozoa</taxon>
        <taxon>Nematoda</taxon>
        <taxon>Chromadorea</taxon>
        <taxon>Rhabditida</taxon>
        <taxon>Rhabditina</taxon>
        <taxon>Rhabditomorpha</taxon>
        <taxon>Strongyloidea</taxon>
        <taxon>Heligmosomidae</taxon>
        <taxon>Heligmosomoides</taxon>
    </lineage>
</organism>